<dbReference type="EMBL" id="BK061762">
    <property type="protein sequence ID" value="DAZ90700.1"/>
    <property type="molecule type" value="Viral_cRNA"/>
</dbReference>
<evidence type="ECO:0000313" key="1">
    <source>
        <dbReference type="EMBL" id="DAZ90700.1"/>
    </source>
</evidence>
<proteinExistence type="predicted"/>
<reference evidence="1" key="1">
    <citation type="journal article" date="2022" name="bioRxiv">
        <title>Unlocking the hidden genetic diversity of varicosaviruses, the neglected plant rhabdoviruses.</title>
        <authorList>
            <person name="Bejerman N."/>
            <person name="Dietzgen R.G."/>
            <person name="Debat H."/>
        </authorList>
    </citation>
    <scope>NUCLEOTIDE SEQUENCE</scope>
</reference>
<accession>A0A9N6YIW3</accession>
<organism evidence="1">
    <name type="scientific">Cucumis virus 1</name>
    <dbReference type="NCBI Taxonomy" id="2977964"/>
    <lineage>
        <taxon>Viruses</taxon>
        <taxon>Riboviria</taxon>
        <taxon>Orthornavirae</taxon>
        <taxon>Negarnaviricota</taxon>
        <taxon>Haploviricotina</taxon>
        <taxon>Monjiviricetes</taxon>
        <taxon>Mononegavirales</taxon>
        <taxon>Rhabdoviridae</taxon>
        <taxon>Betarhabdovirinae</taxon>
        <taxon>Varicosavirus</taxon>
        <taxon>Varicosavirus cucumis</taxon>
    </lineage>
</organism>
<sequence length="119" mass="14291">MLNDRIKSRLMTYYKGLVEKRLKTSDYQIWHDIPYAKDYYNLLKSHLPRYEGSTCDCCQLKYSVDPQMIHKYLLVELLEITGFSHSCQLKKSICEQAIEDKHYKICIECWMYLISHHTC</sequence>
<name>A0A9N6YIW3_9RHAB</name>
<protein>
    <submittedName>
        <fullName evidence="1">Protein 4</fullName>
    </submittedName>
</protein>